<dbReference type="Proteomes" id="UP000623129">
    <property type="component" value="Unassembled WGS sequence"/>
</dbReference>
<keyword evidence="1" id="KW-1133">Transmembrane helix</keyword>
<proteinExistence type="predicted"/>
<keyword evidence="1" id="KW-0812">Transmembrane</keyword>
<evidence type="ECO:0000256" key="1">
    <source>
        <dbReference type="SAM" id="Phobius"/>
    </source>
</evidence>
<reference evidence="2" key="1">
    <citation type="submission" date="2020-01" db="EMBL/GenBank/DDBJ databases">
        <title>Genome sequence of Kobresia littledalei, the first chromosome-level genome in the family Cyperaceae.</title>
        <authorList>
            <person name="Qu G."/>
        </authorList>
    </citation>
    <scope>NUCLEOTIDE SEQUENCE</scope>
    <source>
        <strain evidence="2">C.B.Clarke</strain>
        <tissue evidence="2">Leaf</tissue>
    </source>
</reference>
<gene>
    <name evidence="2" type="ORF">FCM35_KLT09840</name>
</gene>
<sequence>MLANEAIPQATPHLLLLYACSSLSTTFLPNQYPCSFDSTNNFLYFQNISNLTSYLLRLLSIFSRWQFTSATVNFKAPLFALTPTFTPYTFPHSMDQPYPYRPVNSPVERTAIYFSTEVPAFNAVNVDLAHTIILWSPNYHMHDCIVAVQLRMAHMYGGSILLYPFVPWELGSYLVQLPGFLNRARVVQEFLPWCIDRDIMLSAWDPNLYLFRQPSFAYRLDIIVTGFPLPLWHEFYIIRFLTTLGEVLHVNANNLVGYDKSCIEASIRSLDPRAVSRYVTVHFARFWAECRIHVKEWDDYPHIPARIRPYPDFADPQNPYGDDQTEEDALSPIRAHAISCHDSMRAMFFATPPLTEASMHSASLWPNPNIHILCKAMIKVGTFHLFPHYTLLASTMCVAALCLLFGLRPPDYRRRHLLNRTCMQTPNQHARVMPSCTPPTQKQPYPLPNNPLWNHIPRQQHLKWVTIWDAYNRPHVNYTNQITVNLNKLFIHPQSMK</sequence>
<accession>A0A833RKX1</accession>
<name>A0A833RKX1_9POAL</name>
<dbReference type="AlphaFoldDB" id="A0A833RKX1"/>
<keyword evidence="3" id="KW-1185">Reference proteome</keyword>
<keyword evidence="1" id="KW-0472">Membrane</keyword>
<dbReference type="EMBL" id="SWLB01000002">
    <property type="protein sequence ID" value="KAF3340996.1"/>
    <property type="molecule type" value="Genomic_DNA"/>
</dbReference>
<evidence type="ECO:0000313" key="2">
    <source>
        <dbReference type="EMBL" id="KAF3340996.1"/>
    </source>
</evidence>
<protein>
    <submittedName>
        <fullName evidence="2">Uncharacterized protein</fullName>
    </submittedName>
</protein>
<feature type="transmembrane region" description="Helical" evidence="1">
    <location>
        <begin position="386"/>
        <end position="407"/>
    </location>
</feature>
<comment type="caution">
    <text evidence="2">The sequence shown here is derived from an EMBL/GenBank/DDBJ whole genome shotgun (WGS) entry which is preliminary data.</text>
</comment>
<evidence type="ECO:0000313" key="3">
    <source>
        <dbReference type="Proteomes" id="UP000623129"/>
    </source>
</evidence>
<organism evidence="2 3">
    <name type="scientific">Carex littledalei</name>
    <dbReference type="NCBI Taxonomy" id="544730"/>
    <lineage>
        <taxon>Eukaryota</taxon>
        <taxon>Viridiplantae</taxon>
        <taxon>Streptophyta</taxon>
        <taxon>Embryophyta</taxon>
        <taxon>Tracheophyta</taxon>
        <taxon>Spermatophyta</taxon>
        <taxon>Magnoliopsida</taxon>
        <taxon>Liliopsida</taxon>
        <taxon>Poales</taxon>
        <taxon>Cyperaceae</taxon>
        <taxon>Cyperoideae</taxon>
        <taxon>Cariceae</taxon>
        <taxon>Carex</taxon>
        <taxon>Carex subgen. Euthyceras</taxon>
    </lineage>
</organism>